<reference evidence="1 2" key="1">
    <citation type="submission" date="2024-01" db="EMBL/GenBank/DDBJ databases">
        <title>The genomes of 5 underutilized Papilionoideae crops provide insights into root nodulation and disease resistanc.</title>
        <authorList>
            <person name="Jiang F."/>
        </authorList>
    </citation>
    <scope>NUCLEOTIDE SEQUENCE [LARGE SCALE GENOMIC DNA]</scope>
    <source>
        <strain evidence="1">LVBAO_FW01</strain>
        <tissue evidence="1">Leaves</tissue>
    </source>
</reference>
<dbReference type="AlphaFoldDB" id="A0AAN9QKH8"/>
<comment type="caution">
    <text evidence="1">The sequence shown here is derived from an EMBL/GenBank/DDBJ whole genome shotgun (WGS) entry which is preliminary data.</text>
</comment>
<keyword evidence="2" id="KW-1185">Reference proteome</keyword>
<proteinExistence type="predicted"/>
<dbReference type="Proteomes" id="UP001367508">
    <property type="component" value="Unassembled WGS sequence"/>
</dbReference>
<evidence type="ECO:0000313" key="1">
    <source>
        <dbReference type="EMBL" id="KAK7338807.1"/>
    </source>
</evidence>
<name>A0AAN9QKH8_CANGL</name>
<organism evidence="1 2">
    <name type="scientific">Canavalia gladiata</name>
    <name type="common">Sword bean</name>
    <name type="synonym">Dolichos gladiatus</name>
    <dbReference type="NCBI Taxonomy" id="3824"/>
    <lineage>
        <taxon>Eukaryota</taxon>
        <taxon>Viridiplantae</taxon>
        <taxon>Streptophyta</taxon>
        <taxon>Embryophyta</taxon>
        <taxon>Tracheophyta</taxon>
        <taxon>Spermatophyta</taxon>
        <taxon>Magnoliopsida</taxon>
        <taxon>eudicotyledons</taxon>
        <taxon>Gunneridae</taxon>
        <taxon>Pentapetalae</taxon>
        <taxon>rosids</taxon>
        <taxon>fabids</taxon>
        <taxon>Fabales</taxon>
        <taxon>Fabaceae</taxon>
        <taxon>Papilionoideae</taxon>
        <taxon>50 kb inversion clade</taxon>
        <taxon>NPAAA clade</taxon>
        <taxon>indigoferoid/millettioid clade</taxon>
        <taxon>Phaseoleae</taxon>
        <taxon>Canavalia</taxon>
    </lineage>
</organism>
<evidence type="ECO:0000313" key="2">
    <source>
        <dbReference type="Proteomes" id="UP001367508"/>
    </source>
</evidence>
<sequence>MALVMEHMEAFYEKWILIWWCIYWRSQFNIHRRVLSEEVTMNRFDHKISKMRILWLISMGNLFVMALDFHAENEGHADGSTPLRARVRINLVIVFVTRCRVNIGYKKEDARIAKKARANRG</sequence>
<gene>
    <name evidence="1" type="ORF">VNO77_19439</name>
</gene>
<dbReference type="EMBL" id="JAYMYQ010000004">
    <property type="protein sequence ID" value="KAK7338807.1"/>
    <property type="molecule type" value="Genomic_DNA"/>
</dbReference>
<accession>A0AAN9QKH8</accession>
<protein>
    <submittedName>
        <fullName evidence="1">Uncharacterized protein</fullName>
    </submittedName>
</protein>